<gene>
    <name evidence="2" type="ORF">PIIN_01959</name>
</gene>
<keyword evidence="3" id="KW-1185">Reference proteome</keyword>
<name>G4T9T8_SERID</name>
<accession>G4T9T8</accession>
<organism evidence="2 3">
    <name type="scientific">Serendipita indica (strain DSM 11827)</name>
    <name type="common">Root endophyte fungus</name>
    <name type="synonym">Piriformospora indica</name>
    <dbReference type="NCBI Taxonomy" id="1109443"/>
    <lineage>
        <taxon>Eukaryota</taxon>
        <taxon>Fungi</taxon>
        <taxon>Dikarya</taxon>
        <taxon>Basidiomycota</taxon>
        <taxon>Agaricomycotina</taxon>
        <taxon>Agaricomycetes</taxon>
        <taxon>Sebacinales</taxon>
        <taxon>Serendipitaceae</taxon>
        <taxon>Serendipita</taxon>
    </lineage>
</organism>
<dbReference type="InParanoid" id="G4T9T8"/>
<feature type="region of interest" description="Disordered" evidence="1">
    <location>
        <begin position="1"/>
        <end position="20"/>
    </location>
</feature>
<evidence type="ECO:0000313" key="3">
    <source>
        <dbReference type="Proteomes" id="UP000007148"/>
    </source>
</evidence>
<evidence type="ECO:0000313" key="2">
    <source>
        <dbReference type="EMBL" id="CCA68091.1"/>
    </source>
</evidence>
<reference evidence="2 3" key="1">
    <citation type="journal article" date="2011" name="PLoS Pathog.">
        <title>Endophytic Life Strategies Decoded by Genome and Transcriptome Analyses of the Mutualistic Root Symbiont Piriformospora indica.</title>
        <authorList>
            <person name="Zuccaro A."/>
            <person name="Lahrmann U."/>
            <person name="Guldener U."/>
            <person name="Langen G."/>
            <person name="Pfiffi S."/>
            <person name="Biedenkopf D."/>
            <person name="Wong P."/>
            <person name="Samans B."/>
            <person name="Grimm C."/>
            <person name="Basiewicz M."/>
            <person name="Murat C."/>
            <person name="Martin F."/>
            <person name="Kogel K.H."/>
        </authorList>
    </citation>
    <scope>NUCLEOTIDE SEQUENCE [LARGE SCALE GENOMIC DNA]</scope>
    <source>
        <strain evidence="2 3">DSM 11827</strain>
    </source>
</reference>
<comment type="caution">
    <text evidence="2">The sequence shown here is derived from an EMBL/GenBank/DDBJ whole genome shotgun (WGS) entry which is preliminary data.</text>
</comment>
<dbReference type="EMBL" id="CAFZ01000025">
    <property type="protein sequence ID" value="CCA68091.1"/>
    <property type="molecule type" value="Genomic_DNA"/>
</dbReference>
<dbReference type="Proteomes" id="UP000007148">
    <property type="component" value="Unassembled WGS sequence"/>
</dbReference>
<sequence length="130" mass="14688">MASVHEHSEAAPEFSPFPEGIDSSAMRAMTGFSNHNAEPVDIGHPTRTHPNDNNARWLWIAFRRQSGKYAEFLRNASMDILRTQWWDEDAHSPDAERLFGLLVDRGGKCSICGSEDGIACLKRHFAYNQQ</sequence>
<proteinExistence type="predicted"/>
<dbReference type="AlphaFoldDB" id="G4T9T8"/>
<feature type="compositionally biased region" description="Basic and acidic residues" evidence="1">
    <location>
        <begin position="1"/>
        <end position="10"/>
    </location>
</feature>
<protein>
    <submittedName>
        <fullName evidence="2">Uncharacterized protein</fullName>
    </submittedName>
</protein>
<evidence type="ECO:0000256" key="1">
    <source>
        <dbReference type="SAM" id="MobiDB-lite"/>
    </source>
</evidence>
<dbReference type="HOGENOM" id="CLU_1938957_0_0_1"/>